<dbReference type="GO" id="GO:0006635">
    <property type="term" value="P:fatty acid beta-oxidation"/>
    <property type="evidence" value="ECO:0007669"/>
    <property type="project" value="UniProtKB-UniPathway"/>
</dbReference>
<protein>
    <submittedName>
        <fullName evidence="10">3-hydroxyacyl-CoA dehydrogenase</fullName>
    </submittedName>
</protein>
<evidence type="ECO:0000256" key="3">
    <source>
        <dbReference type="ARBA" id="ARBA00022963"/>
    </source>
</evidence>
<keyword evidence="3" id="KW-0442">Lipid degradation</keyword>
<dbReference type="EMBL" id="CP008941">
    <property type="protein sequence ID" value="AIK95565.1"/>
    <property type="molecule type" value="Genomic_DNA"/>
</dbReference>
<comment type="pathway">
    <text evidence="1">Lipid metabolism; fatty acid beta-oxidation.</text>
</comment>
<dbReference type="Pfam" id="PF02737">
    <property type="entry name" value="3HCDH_N"/>
    <property type="match status" value="1"/>
</dbReference>
<dbReference type="InterPro" id="IPR006176">
    <property type="entry name" value="3-OHacyl-CoA_DH_NAD-bd"/>
</dbReference>
<dbReference type="Gene3D" id="3.40.50.720">
    <property type="entry name" value="NAD(P)-binding Rossmann-like Domain"/>
    <property type="match status" value="1"/>
</dbReference>
<evidence type="ECO:0000256" key="1">
    <source>
        <dbReference type="ARBA" id="ARBA00005005"/>
    </source>
</evidence>
<dbReference type="RefSeq" id="WP_038462746.1">
    <property type="nucleotide sequence ID" value="NZ_CP008941.1"/>
</dbReference>
<dbReference type="Pfam" id="PF00378">
    <property type="entry name" value="ECH_1"/>
    <property type="match status" value="1"/>
</dbReference>
<dbReference type="CDD" id="cd06558">
    <property type="entry name" value="crotonase-like"/>
    <property type="match status" value="1"/>
</dbReference>
<accession>A0A077AXV3</accession>
<dbReference type="GO" id="GO:0070403">
    <property type="term" value="F:NAD+ binding"/>
    <property type="evidence" value="ECO:0007669"/>
    <property type="project" value="InterPro"/>
</dbReference>
<dbReference type="Gene3D" id="3.90.226.10">
    <property type="entry name" value="2-enoyl-CoA Hydratase, Chain A, domain 1"/>
    <property type="match status" value="1"/>
</dbReference>
<dbReference type="PANTHER" id="PTHR48075:SF7">
    <property type="entry name" value="3-HYDROXYACYL-COA DEHYDROGENASE-RELATED"/>
    <property type="match status" value="1"/>
</dbReference>
<evidence type="ECO:0000256" key="4">
    <source>
        <dbReference type="ARBA" id="ARBA00023002"/>
    </source>
</evidence>
<keyword evidence="4" id="KW-0560">Oxidoreductase</keyword>
<name>A0A077AXV3_9PROT</name>
<feature type="domain" description="3-hydroxyacyl-CoA dehydrogenase C-terminal" evidence="8">
    <location>
        <begin position="350"/>
        <end position="403"/>
    </location>
</feature>
<dbReference type="InterPro" id="IPR008927">
    <property type="entry name" value="6-PGluconate_DH-like_C_sf"/>
</dbReference>
<sequence>MVKEIKKAAVIGAGVMGSGIAAHMANAGIQVLLLDLPQSGFGQKNRLAEDALEKMKKTDPAPFMSADAAKRITAGNTDSDLDKLAGCDWVVEAIIEKIEYKRDLYEKIEKVVRPGTIVSSNTSTIPMEKLIEGRTVDFKKNFFITHFFNPPRYTRLLEIVSSKESDQESLKTLSDFGDRGLGKGVVHCKDSPGFIANRIGTFWIQKAMVEALTHDISVEEADAIFGRPMGIPKTGVFGLVDLVGLDLIPLVMQSMRQALPTTDPFHTSYKDMPVINKLIEEGYTGRKGKGGFYRLDKKADGTKVKQSVNLRTGEFAPSKKAKVTVLETAKNNLQLLLSSKDRYSEFAWNVLSEVLRYTADIVDEIADNIADIDAAMRLGYNWKFGPFELIDKIGAKWLADRLKTEGRAVPKILEAVGEGTFYKVENGQIHYFDGKGYEKLKRPEGVLLLSDIKLRSKPIAKNASAALWDIGDGVVCLEFISKMNSLDPETMKMIFKAIDIVQKDYKALVVYNEGSNFSAGANLGLALFAMNVALWPLIADIVKGGQDAYKALKYAPFPVISAPSGMALGGGCEILLHSDAVVAHAESYIGLVEVGVGIVPAWGGCKEMLHRSMNNKKRPGGGMVAVGKLFETIGTARVAKSAFEAKELLFLHEEDPIVMNRDRVLATAKAQALSMVEGYKAPEPIVFNLPGGGARVSMNMAVKAMVKLGKASAYDEEVSKKLAYILTGGDDEASTEDEILALEREAFMALVRNPKTHARVESILETGKPLRN</sequence>
<feature type="domain" description="3-hydroxyacyl-CoA dehydrogenase C-terminal" evidence="8">
    <location>
        <begin position="193"/>
        <end position="294"/>
    </location>
</feature>
<dbReference type="eggNOG" id="COG1024">
    <property type="taxonomic scope" value="Bacteria"/>
</dbReference>
<dbReference type="Gene3D" id="1.10.1040.50">
    <property type="match status" value="1"/>
</dbReference>
<keyword evidence="2" id="KW-0276">Fatty acid metabolism</keyword>
<dbReference type="InterPro" id="IPR006108">
    <property type="entry name" value="3HC_DH_C"/>
</dbReference>
<dbReference type="STRING" id="91604.ID47_00495"/>
<organism evidence="10 11">
    <name type="scientific">Candidatus Odyssella acanthamoebae</name>
    <dbReference type="NCBI Taxonomy" id="91604"/>
    <lineage>
        <taxon>Bacteria</taxon>
        <taxon>Pseudomonadati</taxon>
        <taxon>Pseudomonadota</taxon>
        <taxon>Alphaproteobacteria</taxon>
        <taxon>Holosporales</taxon>
        <taxon>Candidatus Paracaedibacteraceae</taxon>
        <taxon>Candidatus Odyssella</taxon>
    </lineage>
</organism>
<dbReference type="SUPFAM" id="SSF52096">
    <property type="entry name" value="ClpP/crotonase"/>
    <property type="match status" value="1"/>
</dbReference>
<dbReference type="InterPro" id="IPR001753">
    <property type="entry name" value="Enoyl-CoA_hydra/iso"/>
</dbReference>
<evidence type="ECO:0000256" key="7">
    <source>
        <dbReference type="ARBA" id="ARBA00049556"/>
    </source>
</evidence>
<gene>
    <name evidence="10" type="ORF">ID47_00495</name>
</gene>
<evidence type="ECO:0000256" key="6">
    <source>
        <dbReference type="ARBA" id="ARBA00023098"/>
    </source>
</evidence>
<keyword evidence="11" id="KW-1185">Reference proteome</keyword>
<dbReference type="HOGENOM" id="CLU_010448_0_0_5"/>
<dbReference type="Proteomes" id="UP000028926">
    <property type="component" value="Chromosome"/>
</dbReference>
<evidence type="ECO:0000256" key="5">
    <source>
        <dbReference type="ARBA" id="ARBA00023027"/>
    </source>
</evidence>
<dbReference type="PANTHER" id="PTHR48075">
    <property type="entry name" value="3-HYDROXYACYL-COA DEHYDROGENASE FAMILY PROTEIN"/>
    <property type="match status" value="1"/>
</dbReference>
<evidence type="ECO:0000313" key="11">
    <source>
        <dbReference type="Proteomes" id="UP000028926"/>
    </source>
</evidence>
<dbReference type="Pfam" id="PF00725">
    <property type="entry name" value="3HCDH"/>
    <property type="match status" value="2"/>
</dbReference>
<evidence type="ECO:0000256" key="2">
    <source>
        <dbReference type="ARBA" id="ARBA00022832"/>
    </source>
</evidence>
<dbReference type="InterPro" id="IPR029045">
    <property type="entry name" value="ClpP/crotonase-like_dom_sf"/>
</dbReference>
<keyword evidence="5" id="KW-0520">NAD</keyword>
<dbReference type="AlphaFoldDB" id="A0A077AXV3"/>
<proteinExistence type="predicted"/>
<evidence type="ECO:0000313" key="10">
    <source>
        <dbReference type="EMBL" id="AIK95565.1"/>
    </source>
</evidence>
<dbReference type="SUPFAM" id="SSF51735">
    <property type="entry name" value="NAD(P)-binding Rossmann-fold domains"/>
    <property type="match status" value="1"/>
</dbReference>
<comment type="catalytic activity">
    <reaction evidence="7">
        <text>a (3S)-3-hydroxyacyl-CoA + NAD(+) = a 3-oxoacyl-CoA + NADH + H(+)</text>
        <dbReference type="Rhea" id="RHEA:22432"/>
        <dbReference type="ChEBI" id="CHEBI:15378"/>
        <dbReference type="ChEBI" id="CHEBI:57318"/>
        <dbReference type="ChEBI" id="CHEBI:57540"/>
        <dbReference type="ChEBI" id="CHEBI:57945"/>
        <dbReference type="ChEBI" id="CHEBI:90726"/>
        <dbReference type="EC" id="1.1.1.35"/>
    </reaction>
</comment>
<reference evidence="10 11" key="1">
    <citation type="submission" date="2014-07" db="EMBL/GenBank/DDBJ databases">
        <title>Comparative genomic insights into amoeba endosymbionts belonging to the families of Holosporaceae and Candidatus Midichloriaceae within Rickettsiales.</title>
        <authorList>
            <person name="Wang Z."/>
            <person name="Wu M."/>
        </authorList>
    </citation>
    <scope>NUCLEOTIDE SEQUENCE [LARGE SCALE GENOMIC DNA]</scope>
    <source>
        <strain evidence="10">PRA3</strain>
    </source>
</reference>
<feature type="domain" description="3-hydroxyacyl-CoA dehydrogenase NAD binding" evidence="9">
    <location>
        <begin position="7"/>
        <end position="190"/>
    </location>
</feature>
<dbReference type="eggNOG" id="COG1250">
    <property type="taxonomic scope" value="Bacteria"/>
</dbReference>
<evidence type="ECO:0000259" key="9">
    <source>
        <dbReference type="Pfam" id="PF02737"/>
    </source>
</evidence>
<keyword evidence="6" id="KW-0443">Lipid metabolism</keyword>
<evidence type="ECO:0000259" key="8">
    <source>
        <dbReference type="Pfam" id="PF00725"/>
    </source>
</evidence>
<dbReference type="KEGG" id="paca:ID47_00495"/>
<dbReference type="UniPathway" id="UPA00659"/>
<dbReference type="InterPro" id="IPR036291">
    <property type="entry name" value="NAD(P)-bd_dom_sf"/>
</dbReference>
<dbReference type="SUPFAM" id="SSF48179">
    <property type="entry name" value="6-phosphogluconate dehydrogenase C-terminal domain-like"/>
    <property type="match status" value="2"/>
</dbReference>
<dbReference type="GO" id="GO:0003857">
    <property type="term" value="F:(3S)-3-hydroxyacyl-CoA dehydrogenase (NAD+) activity"/>
    <property type="evidence" value="ECO:0007669"/>
    <property type="project" value="UniProtKB-EC"/>
</dbReference>